<gene>
    <name evidence="1" type="ORF">GHT07_13260</name>
</gene>
<sequence length="170" mass="17741">MSSIATHELQDRIVEFLRGIGLSVREEAIAGDTFLPGLAIVNGELILDRARNTWPGDLLHEAGHLAVLPDVLRRTVGGNLHGTELVLHAGEPEVTAWAYAALVEIGLPAEVLFHEGGYGGKSAGLCFTYSIGVYPGAAGLSAAGMAATPAQASAASAKVYPAMLRWLRAA</sequence>
<comment type="caution">
    <text evidence="1">The sequence shown here is derived from an EMBL/GenBank/DDBJ whole genome shotgun (WGS) entry which is preliminary data.</text>
</comment>
<proteinExistence type="predicted"/>
<dbReference type="EMBL" id="WJBU01000011">
    <property type="protein sequence ID" value="MRD48252.1"/>
    <property type="molecule type" value="Genomic_DNA"/>
</dbReference>
<protein>
    <submittedName>
        <fullName evidence="1">Uncharacterized protein</fullName>
    </submittedName>
</protein>
<keyword evidence="2" id="KW-1185">Reference proteome</keyword>
<dbReference type="RefSeq" id="WP_153585561.1">
    <property type="nucleotide sequence ID" value="NZ_WJBU01000011.1"/>
</dbReference>
<evidence type="ECO:0000313" key="2">
    <source>
        <dbReference type="Proteomes" id="UP000487350"/>
    </source>
</evidence>
<name>A0A844B4W2_9BURK</name>
<evidence type="ECO:0000313" key="1">
    <source>
        <dbReference type="EMBL" id="MRD48252.1"/>
    </source>
</evidence>
<reference evidence="1 2" key="1">
    <citation type="submission" date="2019-11" db="EMBL/GenBank/DDBJ databases">
        <title>Caenimonas koreensis gen. nov., sp. nov., isolated from activated sludge.</title>
        <authorList>
            <person name="Seung H.R."/>
        </authorList>
    </citation>
    <scope>NUCLEOTIDE SEQUENCE [LARGE SCALE GENOMIC DNA]</scope>
    <source>
        <strain evidence="1 2">EMB320</strain>
    </source>
</reference>
<dbReference type="OrthoDB" id="1441538at2"/>
<organism evidence="1 2">
    <name type="scientific">Caenimonas koreensis DSM 17982</name>
    <dbReference type="NCBI Taxonomy" id="1121255"/>
    <lineage>
        <taxon>Bacteria</taxon>
        <taxon>Pseudomonadati</taxon>
        <taxon>Pseudomonadota</taxon>
        <taxon>Betaproteobacteria</taxon>
        <taxon>Burkholderiales</taxon>
        <taxon>Comamonadaceae</taxon>
        <taxon>Caenimonas</taxon>
    </lineage>
</organism>
<accession>A0A844B4W2</accession>
<dbReference type="AlphaFoldDB" id="A0A844B4W2"/>
<dbReference type="Proteomes" id="UP000487350">
    <property type="component" value="Unassembled WGS sequence"/>
</dbReference>